<protein>
    <submittedName>
        <fullName evidence="1">Uncharacterized protein</fullName>
    </submittedName>
</protein>
<sequence>MELLNSLADTDFPTKSVAYTGTAGSTGTWPAGPQGVMVWSDQSCYVLVGEGVTATTASTPIPPFTPIPFKVPTNVSGPWRVSAIQISTGGTIFCKPINMQ</sequence>
<name>A0A6J7XCZ5_9CAUD</name>
<organism evidence="1">
    <name type="scientific">uncultured Caudovirales phage</name>
    <dbReference type="NCBI Taxonomy" id="2100421"/>
    <lineage>
        <taxon>Viruses</taxon>
        <taxon>Duplodnaviria</taxon>
        <taxon>Heunggongvirae</taxon>
        <taxon>Uroviricota</taxon>
        <taxon>Caudoviricetes</taxon>
        <taxon>Peduoviridae</taxon>
        <taxon>Maltschvirus</taxon>
        <taxon>Maltschvirus maltsch</taxon>
    </lineage>
</organism>
<accession>A0A6J7XCZ5</accession>
<gene>
    <name evidence="1" type="ORF">UFOVP1544_27</name>
</gene>
<dbReference type="EMBL" id="LR798396">
    <property type="protein sequence ID" value="CAB5228768.1"/>
    <property type="molecule type" value="Genomic_DNA"/>
</dbReference>
<evidence type="ECO:0000313" key="1">
    <source>
        <dbReference type="EMBL" id="CAB5228768.1"/>
    </source>
</evidence>
<proteinExistence type="predicted"/>
<reference evidence="1" key="1">
    <citation type="submission" date="2020-05" db="EMBL/GenBank/DDBJ databases">
        <authorList>
            <person name="Chiriac C."/>
            <person name="Salcher M."/>
            <person name="Ghai R."/>
            <person name="Kavagutti S V."/>
        </authorList>
    </citation>
    <scope>NUCLEOTIDE SEQUENCE</scope>
</reference>